<reference evidence="2 3" key="1">
    <citation type="journal article" date="2020" name="bioRxiv">
        <title>Metabolic contributions of an alphaproteobacterial endosymbiont in the apicomplexan Cardiosporidium cionae.</title>
        <authorList>
            <person name="Hunter E.S."/>
            <person name="Paight C.J."/>
            <person name="Lane C.E."/>
        </authorList>
    </citation>
    <scope>NUCLEOTIDE SEQUENCE [LARGE SCALE GENOMIC DNA]</scope>
    <source>
        <strain evidence="2">ESH_2018</strain>
    </source>
</reference>
<name>A0ABQ7J8I2_9APIC</name>
<evidence type="ECO:0000313" key="2">
    <source>
        <dbReference type="EMBL" id="KAF8820244.1"/>
    </source>
</evidence>
<dbReference type="Proteomes" id="UP000823046">
    <property type="component" value="Unassembled WGS sequence"/>
</dbReference>
<comment type="caution">
    <text evidence="2">The sequence shown here is derived from an EMBL/GenBank/DDBJ whole genome shotgun (WGS) entry which is preliminary data.</text>
</comment>
<gene>
    <name evidence="2" type="ORF">IE077_003382</name>
</gene>
<feature type="region of interest" description="Disordered" evidence="1">
    <location>
        <begin position="308"/>
        <end position="339"/>
    </location>
</feature>
<organism evidence="2 3">
    <name type="scientific">Cardiosporidium cionae</name>
    <dbReference type="NCBI Taxonomy" id="476202"/>
    <lineage>
        <taxon>Eukaryota</taxon>
        <taxon>Sar</taxon>
        <taxon>Alveolata</taxon>
        <taxon>Apicomplexa</taxon>
        <taxon>Aconoidasida</taxon>
        <taxon>Nephromycida</taxon>
        <taxon>Cardiosporidium</taxon>
    </lineage>
</organism>
<dbReference type="EMBL" id="JADAQX010000438">
    <property type="protein sequence ID" value="KAF8820244.1"/>
    <property type="molecule type" value="Genomic_DNA"/>
</dbReference>
<accession>A0ABQ7J8I2</accession>
<keyword evidence="3" id="KW-1185">Reference proteome</keyword>
<evidence type="ECO:0000313" key="3">
    <source>
        <dbReference type="Proteomes" id="UP000823046"/>
    </source>
</evidence>
<proteinExistence type="predicted"/>
<evidence type="ECO:0000256" key="1">
    <source>
        <dbReference type="SAM" id="MobiDB-lite"/>
    </source>
</evidence>
<sequence length="1081" mass="124196">MYFISIILGDLSIRYAEYAWNPCCHLIHWLPNTDYNQSLFTWIEPRSKMLGHCKGSVIFTSLRKNSFPISMTKEKVGAKGENHYSKWDPLIRLFHFFRLRRYKKPLWMSMNRRVQQYADERLRFPFNNEENGLDVLDLFFNLCEKDTNAVWSRRFPVSSETVALSQQYTDLLPHFAHLLQHHYLGEANSELSMLNLSSPHVQLKILFDVKNHYMLLLVLESSVPTDDPSTPIETRFLIFRRPFIDIVENMYLNNDVIQLLQELEARTAENISEENLNTKGSDLPLFSLPQQILRHALDLRDIFRTNSPVSSDTHGKKSTSYPEKQADETPVTDVPTRHPVHSKSNCSHFDEHFPFEGMAPSWWYPYILPAVHLFRIVFTSLHAFFYALKDFVYGCITLLNYGLRYCSDSLALGEALEKDIDTNHPWIDSDTLLSSIRYRKSFPTHFLSNVLEGFRLFGLLTLKFIFSFIQVVFQELIYFCLQLVRFLFRLQWLQSADFTQKILRTKVNAALIASFESKMCLPSANKSFGENHMSAEASPGSIAQRMGWLPRFSSITNFFTHRKFNTSSVESSAFNPPIVSEEPAGETSSQDSSFFSSDADIKLQKEELITPFRGWKLRSKFVFTGNSAQFSVNPTTFDVALVYEVLTGEFSSWRLSYLPDIRSTFCIMGNANVIRIGPSTAGRSSTFVSKKETCRLYSFIFPGNTFVSAFHLDTNHFLYSRKNDVYTFRESMNLTDLISLYDTEGYSDELFPPEILTRGFGPAVDKQNSHEAVVLLRPLHRYSKATEPQVMTLTLSKKDNILTSKLLLHTQQPTEDFSLVSNATHPTFHPWEDIVPQLGIFQRSILPALANDPQNEEMYKAVSMDYLMKRCLIASTASSDLMAFGYTDFVMVAQRFKNNLEESDAGSNFTTYKDNSQHFLNITHGNSLFNTTTVFTDLGLNSLNIQKLFTSDDNRVIIALVDNNRLFVSYRETPQGKTWSDSLKVETNTLPDPMKQENIVDVTFFPLEALLSSKFNEAHPNSFEIHWKAGDPYYILLTFETGSTALLQSLLKRCTCAIIVRPVIIGVRDNALYLKKRESFP</sequence>
<feature type="compositionally biased region" description="Polar residues" evidence="1">
    <location>
        <begin position="308"/>
        <end position="322"/>
    </location>
</feature>
<protein>
    <submittedName>
        <fullName evidence="2">Uncharacterized protein</fullName>
    </submittedName>
</protein>